<dbReference type="InterPro" id="IPR029063">
    <property type="entry name" value="SAM-dependent_MTases_sf"/>
</dbReference>
<sequence length="124" mass="14397">MAKEDEIKTMKLYHHLDRIESRLLAHRSGCKVDVLELQPGLSEAGKELTRRSGLDNQVTHLSGDFLELPVQHNEYDIVVDDFFLFGDKLTEEDQRTLKQDIYCPTLLRNEEITAFLMMCGFLRL</sequence>
<comment type="caution">
    <text evidence="1">The sequence shown here is derived from an EMBL/GenBank/DDBJ whole genome shotgun (WGS) entry which is preliminary data.</text>
</comment>
<dbReference type="Proteomes" id="UP001162060">
    <property type="component" value="Unassembled WGS sequence"/>
</dbReference>
<dbReference type="EMBL" id="CAKLBY020000066">
    <property type="protein sequence ID" value="CAK7922941.1"/>
    <property type="molecule type" value="Genomic_DNA"/>
</dbReference>
<name>A0AAV1TNE7_9STRA</name>
<reference evidence="1" key="1">
    <citation type="submission" date="2024-01" db="EMBL/GenBank/DDBJ databases">
        <authorList>
            <person name="Webb A."/>
        </authorList>
    </citation>
    <scope>NUCLEOTIDE SEQUENCE</scope>
    <source>
        <strain evidence="1">Pm1</strain>
    </source>
</reference>
<accession>A0AAV1TNE7</accession>
<dbReference type="Gene3D" id="3.40.50.150">
    <property type="entry name" value="Vaccinia Virus protein VP39"/>
    <property type="match status" value="1"/>
</dbReference>
<dbReference type="AlphaFoldDB" id="A0AAV1TNE7"/>
<evidence type="ECO:0000313" key="1">
    <source>
        <dbReference type="EMBL" id="CAK7922941.1"/>
    </source>
</evidence>
<proteinExistence type="predicted"/>
<gene>
    <name evidence="1" type="ORF">PM001_LOCUS8112</name>
</gene>
<evidence type="ECO:0000313" key="2">
    <source>
        <dbReference type="Proteomes" id="UP001162060"/>
    </source>
</evidence>
<dbReference type="SUPFAM" id="SSF53335">
    <property type="entry name" value="S-adenosyl-L-methionine-dependent methyltransferases"/>
    <property type="match status" value="1"/>
</dbReference>
<protein>
    <submittedName>
        <fullName evidence="1">Uncharacterized protein</fullName>
    </submittedName>
</protein>
<organism evidence="1 2">
    <name type="scientific">Peronospora matthiolae</name>
    <dbReference type="NCBI Taxonomy" id="2874970"/>
    <lineage>
        <taxon>Eukaryota</taxon>
        <taxon>Sar</taxon>
        <taxon>Stramenopiles</taxon>
        <taxon>Oomycota</taxon>
        <taxon>Peronosporomycetes</taxon>
        <taxon>Peronosporales</taxon>
        <taxon>Peronosporaceae</taxon>
        <taxon>Peronospora</taxon>
    </lineage>
</organism>